<dbReference type="SMART" id="SM00044">
    <property type="entry name" value="CYCc"/>
    <property type="match status" value="1"/>
</dbReference>
<dbReference type="InterPro" id="IPR029787">
    <property type="entry name" value="Nucleotide_cyclase"/>
</dbReference>
<dbReference type="GO" id="GO:0035556">
    <property type="term" value="P:intracellular signal transduction"/>
    <property type="evidence" value="ECO:0007669"/>
    <property type="project" value="InterPro"/>
</dbReference>
<dbReference type="InterPro" id="IPR003593">
    <property type="entry name" value="AAA+_ATPase"/>
</dbReference>
<dbReference type="KEGG" id="mjl:Mjls_1264"/>
<dbReference type="PANTHER" id="PTHR16305:SF28">
    <property type="entry name" value="GUANYLATE CYCLASE DOMAIN-CONTAINING PROTEIN"/>
    <property type="match status" value="1"/>
</dbReference>
<dbReference type="GO" id="GO:0005524">
    <property type="term" value="F:ATP binding"/>
    <property type="evidence" value="ECO:0007669"/>
    <property type="project" value="UniProtKB-KW"/>
</dbReference>
<dbReference type="InterPro" id="IPR027417">
    <property type="entry name" value="P-loop_NTPase"/>
</dbReference>
<keyword evidence="2" id="KW-0067">ATP-binding</keyword>
<dbReference type="Pfam" id="PF00211">
    <property type="entry name" value="Guanylate_cyc"/>
    <property type="match status" value="1"/>
</dbReference>
<reference evidence="4" key="1">
    <citation type="submission" date="2007-02" db="EMBL/GenBank/DDBJ databases">
        <title>Complete sequence of Mycobacterium sp. JLS.</title>
        <authorList>
            <consortium name="US DOE Joint Genome Institute"/>
            <person name="Copeland A."/>
            <person name="Lucas S."/>
            <person name="Lapidus A."/>
            <person name="Barry K."/>
            <person name="Detter J.C."/>
            <person name="Glavina del Rio T."/>
            <person name="Hammon N."/>
            <person name="Israni S."/>
            <person name="Dalin E."/>
            <person name="Tice H."/>
            <person name="Pitluck S."/>
            <person name="Chain P."/>
            <person name="Malfatti S."/>
            <person name="Shin M."/>
            <person name="Vergez L."/>
            <person name="Schmutz J."/>
            <person name="Larimer F."/>
            <person name="Land M."/>
            <person name="Hauser L."/>
            <person name="Kyrpides N."/>
            <person name="Mikhailova N."/>
            <person name="Miller C.D."/>
            <person name="Anderson A.J."/>
            <person name="Sims R.C."/>
            <person name="Richardson P."/>
        </authorList>
    </citation>
    <scope>NUCLEOTIDE SEQUENCE [LARGE SCALE GENOMIC DNA]</scope>
    <source>
        <strain evidence="4">JLS</strain>
    </source>
</reference>
<dbReference type="CDD" id="cd07302">
    <property type="entry name" value="CHD"/>
    <property type="match status" value="1"/>
</dbReference>
<evidence type="ECO:0000259" key="3">
    <source>
        <dbReference type="PROSITE" id="PS50125"/>
    </source>
</evidence>
<dbReference type="InterPro" id="IPR041664">
    <property type="entry name" value="AAA_16"/>
</dbReference>
<evidence type="ECO:0000313" key="4">
    <source>
        <dbReference type="EMBL" id="ABN97066.1"/>
    </source>
</evidence>
<dbReference type="Pfam" id="PF13191">
    <property type="entry name" value="AAA_16"/>
    <property type="match status" value="1"/>
</dbReference>
<sequence>MTASTACRTCGTEYLDGARFCHGCGAPVGQPAAHAEYKQVTVLFADVVRSMDVAAAVGAERLREIMADLVNRSSAVVQRYGGTVDKFTGDGIMAVFGAPIALEDHAIRACLAALGIQQQAAQLATTVERLDGAALQLRIGLNSGQVIVGDIASPALGYTAVGEHVGWAQRMESVAAPGGVLLSDSTARLVEHVAVLGAPEKVSVKGCDRAVAARRLMGMAAPHAVAGRGEPRLVGRRWEMAAAEGILERSIDGAGTVVALVGPPGIGKSRMAREIASAAATRGVDVFWSFCESHTSDVPFHVVGQLLRTIAGLPGLPDELVRARLRARFDDADEQDLLLFEDLLEIRDPDAALPDIDPDARRRRLSRMVKAAAVSRGSPALYIVEDAHWIDEVSDAMAADFVTVIPQTHAMVLITHRPDFHGALSRVPGAQTLTLAPLSEPESATLARALLGADPSVVDLAVTVAQRAAGNPFFAEEIVRDLAERGLLHGRRGEYVCRVDVAEISVPATLQATIAARIDRLESPAKNTLCAASVIGMRFDTDLLASMGVAPVVDGLLLAELIDQVKFTGHAEYAFRHPLIRTVAYESQLRSDRVALHRRLADAISRQEPSIDENAALIAEHLEAAGDSRAAYEWHMRAAAWSQQRDIRAALVSWERASMLADALPADTPGQLELRIAPRTLLCANGFRKHELAGGRRFEELQELCAVAGDKASVAIAMAGLVNEQLIDGTLAEASRLVDDQMVLLESIGDPTLTVGLALFPAAIKILIGEFAEALRTCDMVIDLAHDDPALGGYVLGAPLALAYAMRCTACWWLGRPGWRRDFDRAVEMAGEADPISRAAVMIYTYGNAIASGVIAADDAALRNSDEALDIAQRSADDIAYGFALFASAGVLLDHPSGRTKRAVELLRQVREMAVDGRFYSMMVPVIDARLAEQALVRGDWSALPSLRTCVEAMYDSGLLSYVPWATTILASALIERGTDRDLAEAHEVLARLSGYPQFDGAAFCELALLRMRGLLSLRRGDAAAYRQLRDQYRERARALGYEGQMTWAEAMP</sequence>
<evidence type="ECO:0000256" key="2">
    <source>
        <dbReference type="ARBA" id="ARBA00022840"/>
    </source>
</evidence>
<accession>A0A5Q5CD15</accession>
<dbReference type="PANTHER" id="PTHR16305">
    <property type="entry name" value="TESTICULAR SOLUBLE ADENYLYL CYCLASE"/>
    <property type="match status" value="1"/>
</dbReference>
<organism evidence="4">
    <name type="scientific">Mycobacterium sp. (strain JLS)</name>
    <dbReference type="NCBI Taxonomy" id="164757"/>
    <lineage>
        <taxon>Bacteria</taxon>
        <taxon>Bacillati</taxon>
        <taxon>Actinomycetota</taxon>
        <taxon>Actinomycetes</taxon>
        <taxon>Mycobacteriales</taxon>
        <taxon>Mycobacteriaceae</taxon>
        <taxon>Mycobacterium</taxon>
    </lineage>
</organism>
<dbReference type="SUPFAM" id="SSF55073">
    <property type="entry name" value="Nucleotide cyclase"/>
    <property type="match status" value="1"/>
</dbReference>
<keyword evidence="1" id="KW-0547">Nucleotide-binding</keyword>
<dbReference type="EMBL" id="CP000580">
    <property type="protein sequence ID" value="ABN97066.1"/>
    <property type="molecule type" value="Genomic_DNA"/>
</dbReference>
<dbReference type="GO" id="GO:0004016">
    <property type="term" value="F:adenylate cyclase activity"/>
    <property type="evidence" value="ECO:0007669"/>
    <property type="project" value="UniProtKB-ARBA"/>
</dbReference>
<dbReference type="Gene3D" id="3.40.50.300">
    <property type="entry name" value="P-loop containing nucleotide triphosphate hydrolases"/>
    <property type="match status" value="1"/>
</dbReference>
<name>A0A5Q5CD15_MYCSJ</name>
<dbReference type="AlphaFoldDB" id="A0A5Q5CD15"/>
<protein>
    <submittedName>
        <fullName evidence="4">Adenylyl cyclase class-3/4/guanylyl cyclase</fullName>
    </submittedName>
</protein>
<dbReference type="PROSITE" id="PS50125">
    <property type="entry name" value="GUANYLATE_CYCLASE_2"/>
    <property type="match status" value="1"/>
</dbReference>
<dbReference type="InterPro" id="IPR001054">
    <property type="entry name" value="A/G_cyclase"/>
</dbReference>
<evidence type="ECO:0000256" key="1">
    <source>
        <dbReference type="ARBA" id="ARBA00022741"/>
    </source>
</evidence>
<dbReference type="SMART" id="SM00382">
    <property type="entry name" value="AAA"/>
    <property type="match status" value="1"/>
</dbReference>
<dbReference type="Gene3D" id="3.30.70.1230">
    <property type="entry name" value="Nucleotide cyclase"/>
    <property type="match status" value="1"/>
</dbReference>
<dbReference type="SUPFAM" id="SSF52540">
    <property type="entry name" value="P-loop containing nucleoside triphosphate hydrolases"/>
    <property type="match status" value="1"/>
</dbReference>
<gene>
    <name evidence="4" type="ordered locus">Mjls_1264</name>
</gene>
<feature type="domain" description="Guanylate cyclase" evidence="3">
    <location>
        <begin position="41"/>
        <end position="172"/>
    </location>
</feature>
<dbReference type="GO" id="GO:0005737">
    <property type="term" value="C:cytoplasm"/>
    <property type="evidence" value="ECO:0007669"/>
    <property type="project" value="TreeGrafter"/>
</dbReference>
<dbReference type="GO" id="GO:0009190">
    <property type="term" value="P:cyclic nucleotide biosynthetic process"/>
    <property type="evidence" value="ECO:0007669"/>
    <property type="project" value="InterPro"/>
</dbReference>
<proteinExistence type="predicted"/>